<protein>
    <submittedName>
        <fullName evidence="2">Uncharacterized protein</fullName>
    </submittedName>
</protein>
<comment type="caution">
    <text evidence="2">The sequence shown here is derived from an EMBL/GenBank/DDBJ whole genome shotgun (WGS) entry which is preliminary data.</text>
</comment>
<dbReference type="SMART" id="SM01152">
    <property type="entry name" value="DUF167"/>
    <property type="match status" value="1"/>
</dbReference>
<dbReference type="PANTHER" id="PTHR13420:SF7">
    <property type="entry name" value="UPF0235 PROTEIN C15ORF40"/>
    <property type="match status" value="1"/>
</dbReference>
<dbReference type="AlphaFoldDB" id="A0AAV8VYJ5"/>
<dbReference type="HAMAP" id="MF_00634">
    <property type="entry name" value="UPF0235"/>
    <property type="match status" value="1"/>
</dbReference>
<evidence type="ECO:0000313" key="2">
    <source>
        <dbReference type="EMBL" id="KAJ8918671.1"/>
    </source>
</evidence>
<dbReference type="PANTHER" id="PTHR13420">
    <property type="entry name" value="UPF0235 PROTEIN C15ORF40"/>
    <property type="match status" value="1"/>
</dbReference>
<gene>
    <name evidence="2" type="ORF">NQ315_014991</name>
</gene>
<sequence length="147" mass="15922">MIINSCGRLRNVIFCPRYSNLNAMSKKSKLKTNASKVTPPAPKEEDSAVFLDRSNNILIQVLAKPGAKQNGITGITTEGVGVQINAPPSEGEANAELVKYMASVLGLRKSDVVFDKGFKSRSKTLKIVGNITLDEVKKKISEEIESS</sequence>
<dbReference type="NCBIfam" id="TIGR00251">
    <property type="entry name" value="DUF167 family protein"/>
    <property type="match status" value="1"/>
</dbReference>
<reference evidence="2 3" key="1">
    <citation type="journal article" date="2023" name="Insect Mol. Biol.">
        <title>Genome sequencing provides insights into the evolution of gene families encoding plant cell wall-degrading enzymes in longhorned beetles.</title>
        <authorList>
            <person name="Shin N.R."/>
            <person name="Okamura Y."/>
            <person name="Kirsch R."/>
            <person name="Pauchet Y."/>
        </authorList>
    </citation>
    <scope>NUCLEOTIDE SEQUENCE [LARGE SCALE GENOMIC DNA]</scope>
    <source>
        <strain evidence="2">EAD_L_NR</strain>
    </source>
</reference>
<accession>A0AAV8VYJ5</accession>
<evidence type="ECO:0000313" key="3">
    <source>
        <dbReference type="Proteomes" id="UP001159042"/>
    </source>
</evidence>
<dbReference type="Pfam" id="PF02594">
    <property type="entry name" value="DUF167"/>
    <property type="match status" value="1"/>
</dbReference>
<keyword evidence="3" id="KW-1185">Reference proteome</keyword>
<organism evidence="2 3">
    <name type="scientific">Exocentrus adspersus</name>
    <dbReference type="NCBI Taxonomy" id="1586481"/>
    <lineage>
        <taxon>Eukaryota</taxon>
        <taxon>Metazoa</taxon>
        <taxon>Ecdysozoa</taxon>
        <taxon>Arthropoda</taxon>
        <taxon>Hexapoda</taxon>
        <taxon>Insecta</taxon>
        <taxon>Pterygota</taxon>
        <taxon>Neoptera</taxon>
        <taxon>Endopterygota</taxon>
        <taxon>Coleoptera</taxon>
        <taxon>Polyphaga</taxon>
        <taxon>Cucujiformia</taxon>
        <taxon>Chrysomeloidea</taxon>
        <taxon>Cerambycidae</taxon>
        <taxon>Lamiinae</taxon>
        <taxon>Acanthocinini</taxon>
        <taxon>Exocentrus</taxon>
    </lineage>
</organism>
<comment type="similarity">
    <text evidence="1">Belongs to the UPF0235 family.</text>
</comment>
<dbReference type="InterPro" id="IPR003746">
    <property type="entry name" value="DUF167"/>
</dbReference>
<dbReference type="GO" id="GO:0005737">
    <property type="term" value="C:cytoplasm"/>
    <property type="evidence" value="ECO:0007669"/>
    <property type="project" value="TreeGrafter"/>
</dbReference>
<dbReference type="InterPro" id="IPR036591">
    <property type="entry name" value="YggU-like_sf"/>
</dbReference>
<dbReference type="Gene3D" id="3.30.1200.10">
    <property type="entry name" value="YggU-like"/>
    <property type="match status" value="1"/>
</dbReference>
<dbReference type="Proteomes" id="UP001159042">
    <property type="component" value="Unassembled WGS sequence"/>
</dbReference>
<proteinExistence type="inferred from homology"/>
<dbReference type="SUPFAM" id="SSF69786">
    <property type="entry name" value="YggU-like"/>
    <property type="match status" value="1"/>
</dbReference>
<name>A0AAV8VYJ5_9CUCU</name>
<evidence type="ECO:0000256" key="1">
    <source>
        <dbReference type="ARBA" id="ARBA00010364"/>
    </source>
</evidence>
<dbReference type="EMBL" id="JANEYG010000023">
    <property type="protein sequence ID" value="KAJ8918671.1"/>
    <property type="molecule type" value="Genomic_DNA"/>
</dbReference>